<gene>
    <name evidence="1" type="ORF">FHU37_000493</name>
</gene>
<reference evidence="1 2" key="1">
    <citation type="submission" date="2020-07" db="EMBL/GenBank/DDBJ databases">
        <title>Sequencing the genomes of 1000 actinobacteria strains.</title>
        <authorList>
            <person name="Klenk H.-P."/>
        </authorList>
    </citation>
    <scope>NUCLEOTIDE SEQUENCE [LARGE SCALE GENOMIC DNA]</scope>
    <source>
        <strain evidence="1 2">DSM 42178</strain>
    </source>
</reference>
<organism evidence="1 2">
    <name type="scientific">Allostreptomyces psammosilenae</name>
    <dbReference type="NCBI Taxonomy" id="1892865"/>
    <lineage>
        <taxon>Bacteria</taxon>
        <taxon>Bacillati</taxon>
        <taxon>Actinomycetota</taxon>
        <taxon>Actinomycetes</taxon>
        <taxon>Kitasatosporales</taxon>
        <taxon>Streptomycetaceae</taxon>
        <taxon>Allostreptomyces</taxon>
    </lineage>
</organism>
<keyword evidence="2" id="KW-1185">Reference proteome</keyword>
<accession>A0A852ZQJ9</accession>
<name>A0A852ZQJ9_9ACTN</name>
<dbReference type="EMBL" id="JACBZD010000001">
    <property type="protein sequence ID" value="NYI03550.1"/>
    <property type="molecule type" value="Genomic_DNA"/>
</dbReference>
<comment type="caution">
    <text evidence="1">The sequence shown here is derived from an EMBL/GenBank/DDBJ whole genome shotgun (WGS) entry which is preliminary data.</text>
</comment>
<evidence type="ECO:0000313" key="2">
    <source>
        <dbReference type="Proteomes" id="UP000567795"/>
    </source>
</evidence>
<dbReference type="AlphaFoldDB" id="A0A852ZQJ9"/>
<dbReference type="Proteomes" id="UP000567795">
    <property type="component" value="Unassembled WGS sequence"/>
</dbReference>
<evidence type="ECO:0000313" key="1">
    <source>
        <dbReference type="EMBL" id="NYI03550.1"/>
    </source>
</evidence>
<proteinExistence type="predicted"/>
<protein>
    <submittedName>
        <fullName evidence="1">Uncharacterized protein</fullName>
    </submittedName>
</protein>
<sequence length="43" mass="4600">MGALLTFRRRTGSLPGAFTFLVKTAPRSIVAIHAATTDKSEPL</sequence>